<sequence length="220" mass="23958">MTQRLLVMDIDSTLIDEEVIDELGDACGFGQQISEITARAMNGEIDFTRALQERVRLLKGLSTDIFDEVYARLHVTNGARTLIDTAHARDWTVGVVSGGFHEVADKLVAELGIDYCYAHTLGTSTREDGQSVLDGTVTSDIVTKETKLAQLRAWAEKDGLTLDQTIAIGDGANDIPMIQAAGVGIAFCAKPVTRAAAPYQINERNLALALDIIDRHDSRR</sequence>
<keyword evidence="8" id="KW-0460">Magnesium</keyword>
<gene>
    <name evidence="14" type="ORF">ALMA_1220</name>
</gene>
<evidence type="ECO:0000256" key="12">
    <source>
        <dbReference type="ARBA" id="ARBA00048523"/>
    </source>
</evidence>
<evidence type="ECO:0000313" key="14">
    <source>
        <dbReference type="EMBL" id="OZG53655.1"/>
    </source>
</evidence>
<dbReference type="InterPro" id="IPR036412">
    <property type="entry name" value="HAD-like_sf"/>
</dbReference>
<dbReference type="AlphaFoldDB" id="A0A261F3K5"/>
<comment type="catalytic activity">
    <reaction evidence="12">
        <text>O-phospho-D-serine + H2O = D-serine + phosphate</text>
        <dbReference type="Rhea" id="RHEA:24873"/>
        <dbReference type="ChEBI" id="CHEBI:15377"/>
        <dbReference type="ChEBI" id="CHEBI:35247"/>
        <dbReference type="ChEBI" id="CHEBI:43474"/>
        <dbReference type="ChEBI" id="CHEBI:58680"/>
        <dbReference type="EC" id="3.1.3.3"/>
    </reaction>
</comment>
<name>A0A261F3K5_9BIFI</name>
<dbReference type="GO" id="GO:0005737">
    <property type="term" value="C:cytoplasm"/>
    <property type="evidence" value="ECO:0007669"/>
    <property type="project" value="TreeGrafter"/>
</dbReference>
<dbReference type="SFLD" id="SFLDS00003">
    <property type="entry name" value="Haloacid_Dehalogenase"/>
    <property type="match status" value="1"/>
</dbReference>
<evidence type="ECO:0000256" key="4">
    <source>
        <dbReference type="ARBA" id="ARBA00012640"/>
    </source>
</evidence>
<dbReference type="SUPFAM" id="SSF56784">
    <property type="entry name" value="HAD-like"/>
    <property type="match status" value="1"/>
</dbReference>
<evidence type="ECO:0000256" key="9">
    <source>
        <dbReference type="ARBA" id="ARBA00023299"/>
    </source>
</evidence>
<dbReference type="InterPro" id="IPR004469">
    <property type="entry name" value="PSP"/>
</dbReference>
<evidence type="ECO:0000256" key="1">
    <source>
        <dbReference type="ARBA" id="ARBA00001946"/>
    </source>
</evidence>
<keyword evidence="6" id="KW-0479">Metal-binding</keyword>
<dbReference type="CDD" id="cd07500">
    <property type="entry name" value="HAD_PSP"/>
    <property type="match status" value="1"/>
</dbReference>
<dbReference type="NCBIfam" id="TIGR00338">
    <property type="entry name" value="serB"/>
    <property type="match status" value="1"/>
</dbReference>
<keyword evidence="5" id="KW-0028">Amino-acid biosynthesis</keyword>
<organism evidence="14 15">
    <name type="scientific">Alloscardovia macacae</name>
    <dbReference type="NCBI Taxonomy" id="1160091"/>
    <lineage>
        <taxon>Bacteria</taxon>
        <taxon>Bacillati</taxon>
        <taxon>Actinomycetota</taxon>
        <taxon>Actinomycetes</taxon>
        <taxon>Bifidobacteriales</taxon>
        <taxon>Bifidobacteriaceae</taxon>
        <taxon>Alloscardovia</taxon>
    </lineage>
</organism>
<dbReference type="InterPro" id="IPR050582">
    <property type="entry name" value="HAD-like_SerB"/>
</dbReference>
<keyword evidence="15" id="KW-1185">Reference proteome</keyword>
<evidence type="ECO:0000256" key="3">
    <source>
        <dbReference type="ARBA" id="ARBA00009184"/>
    </source>
</evidence>
<dbReference type="Gene3D" id="3.40.50.1000">
    <property type="entry name" value="HAD superfamily/HAD-like"/>
    <property type="match status" value="1"/>
</dbReference>
<evidence type="ECO:0000256" key="6">
    <source>
        <dbReference type="ARBA" id="ARBA00022723"/>
    </source>
</evidence>
<comment type="catalytic activity">
    <reaction evidence="11">
        <text>O-phospho-L-serine + H2O = L-serine + phosphate</text>
        <dbReference type="Rhea" id="RHEA:21208"/>
        <dbReference type="ChEBI" id="CHEBI:15377"/>
        <dbReference type="ChEBI" id="CHEBI:33384"/>
        <dbReference type="ChEBI" id="CHEBI:43474"/>
        <dbReference type="ChEBI" id="CHEBI:57524"/>
        <dbReference type="EC" id="3.1.3.3"/>
    </reaction>
</comment>
<dbReference type="InterPro" id="IPR023214">
    <property type="entry name" value="HAD_sf"/>
</dbReference>
<dbReference type="SFLD" id="SFLDF00029">
    <property type="entry name" value="phosphoserine_phosphatase"/>
    <property type="match status" value="1"/>
</dbReference>
<dbReference type="EMBL" id="MWWT01000008">
    <property type="protein sequence ID" value="OZG53655.1"/>
    <property type="molecule type" value="Genomic_DNA"/>
</dbReference>
<evidence type="ECO:0000256" key="7">
    <source>
        <dbReference type="ARBA" id="ARBA00022801"/>
    </source>
</evidence>
<dbReference type="Pfam" id="PF12710">
    <property type="entry name" value="HAD"/>
    <property type="match status" value="1"/>
</dbReference>
<proteinExistence type="inferred from homology"/>
<evidence type="ECO:0000256" key="10">
    <source>
        <dbReference type="ARBA" id="ARBA00031693"/>
    </source>
</evidence>
<dbReference type="GO" id="GO:0000287">
    <property type="term" value="F:magnesium ion binding"/>
    <property type="evidence" value="ECO:0007669"/>
    <property type="project" value="TreeGrafter"/>
</dbReference>
<dbReference type="NCBIfam" id="TIGR01488">
    <property type="entry name" value="HAD-SF-IB"/>
    <property type="match status" value="1"/>
</dbReference>
<dbReference type="SFLD" id="SFLDG01137">
    <property type="entry name" value="C1.6.1:_Phosphoserine_Phosphat"/>
    <property type="match status" value="1"/>
</dbReference>
<dbReference type="EC" id="3.1.3.3" evidence="4"/>
<dbReference type="Proteomes" id="UP000243657">
    <property type="component" value="Unassembled WGS sequence"/>
</dbReference>
<comment type="similarity">
    <text evidence="3">Belongs to the HAD-like hydrolase superfamily. SerB family.</text>
</comment>
<dbReference type="GO" id="GO:0006564">
    <property type="term" value="P:L-serine biosynthetic process"/>
    <property type="evidence" value="ECO:0007669"/>
    <property type="project" value="UniProtKB-KW"/>
</dbReference>
<keyword evidence="7" id="KW-0378">Hydrolase</keyword>
<evidence type="ECO:0000256" key="11">
    <source>
        <dbReference type="ARBA" id="ARBA00048138"/>
    </source>
</evidence>
<evidence type="ECO:0000313" key="15">
    <source>
        <dbReference type="Proteomes" id="UP000243657"/>
    </source>
</evidence>
<comment type="pathway">
    <text evidence="2">Amino-acid biosynthesis; L-serine biosynthesis; L-serine from 3-phospho-D-glycerate: step 3/3.</text>
</comment>
<reference evidence="14 15" key="1">
    <citation type="journal article" date="2017" name="BMC Genomics">
        <title>Comparative genomic and phylogenomic analyses of the Bifidobacteriaceae family.</title>
        <authorList>
            <person name="Lugli G.A."/>
            <person name="Milani C."/>
            <person name="Turroni F."/>
            <person name="Duranti S."/>
            <person name="Mancabelli L."/>
            <person name="Mangifesta M."/>
            <person name="Ferrario C."/>
            <person name="Modesto M."/>
            <person name="Mattarelli P."/>
            <person name="Jiri K."/>
            <person name="van Sinderen D."/>
            <person name="Ventura M."/>
        </authorList>
    </citation>
    <scope>NUCLEOTIDE SEQUENCE [LARGE SCALE GENOMIC DNA]</scope>
    <source>
        <strain evidence="14 15">DSM 24762</strain>
    </source>
</reference>
<evidence type="ECO:0000256" key="2">
    <source>
        <dbReference type="ARBA" id="ARBA00005135"/>
    </source>
</evidence>
<comment type="cofactor">
    <cofactor evidence="1">
        <name>Mg(2+)</name>
        <dbReference type="ChEBI" id="CHEBI:18420"/>
    </cofactor>
</comment>
<keyword evidence="9" id="KW-0718">Serine biosynthesis</keyword>
<feature type="active site" description="Proton donor" evidence="13">
    <location>
        <position position="11"/>
    </location>
</feature>
<comment type="caution">
    <text evidence="14">The sequence shown here is derived from an EMBL/GenBank/DDBJ whole genome shotgun (WGS) entry which is preliminary data.</text>
</comment>
<accession>A0A261F3K5</accession>
<feature type="active site" description="Nucleophile" evidence="13">
    <location>
        <position position="9"/>
    </location>
</feature>
<dbReference type="UniPathway" id="UPA00135">
    <property type="reaction ID" value="UER00198"/>
</dbReference>
<evidence type="ECO:0000256" key="5">
    <source>
        <dbReference type="ARBA" id="ARBA00022605"/>
    </source>
</evidence>
<dbReference type="GO" id="GO:0036424">
    <property type="term" value="F:L-phosphoserine phosphatase activity"/>
    <property type="evidence" value="ECO:0007669"/>
    <property type="project" value="InterPro"/>
</dbReference>
<evidence type="ECO:0000256" key="8">
    <source>
        <dbReference type="ARBA" id="ARBA00022842"/>
    </source>
</evidence>
<dbReference type="PANTHER" id="PTHR43344:SF2">
    <property type="entry name" value="PHOSPHOSERINE PHOSPHATASE"/>
    <property type="match status" value="1"/>
</dbReference>
<dbReference type="RefSeq" id="WP_094726852.1">
    <property type="nucleotide sequence ID" value="NZ_JBHLWS010000009.1"/>
</dbReference>
<dbReference type="SFLD" id="SFLDG01136">
    <property type="entry name" value="C1.6:_Phosphoserine_Phosphatas"/>
    <property type="match status" value="1"/>
</dbReference>
<dbReference type="PANTHER" id="PTHR43344">
    <property type="entry name" value="PHOSPHOSERINE PHOSPHATASE"/>
    <property type="match status" value="1"/>
</dbReference>
<evidence type="ECO:0000256" key="13">
    <source>
        <dbReference type="PIRSR" id="PIRSR604469-1"/>
    </source>
</evidence>
<protein>
    <recommendedName>
        <fullName evidence="4">phosphoserine phosphatase</fullName>
        <ecNumber evidence="4">3.1.3.3</ecNumber>
    </recommendedName>
    <alternativeName>
        <fullName evidence="10">O-phosphoserine phosphohydrolase</fullName>
    </alternativeName>
</protein>